<evidence type="ECO:0000256" key="1">
    <source>
        <dbReference type="SAM" id="MobiDB-lite"/>
    </source>
</evidence>
<proteinExistence type="predicted"/>
<reference evidence="2 3" key="1">
    <citation type="submission" date="2010-12" db="EMBL/GenBank/DDBJ databases">
        <authorList>
            <person name="Muzny D."/>
            <person name="Qin X."/>
            <person name="Deng J."/>
            <person name="Jiang H."/>
            <person name="Liu Y."/>
            <person name="Qu J."/>
            <person name="Song X.-Z."/>
            <person name="Zhang L."/>
            <person name="Thornton R."/>
            <person name="Coyle M."/>
            <person name="Francisco L."/>
            <person name="Jackson L."/>
            <person name="Javaid M."/>
            <person name="Korchina V."/>
            <person name="Kovar C."/>
            <person name="Mata R."/>
            <person name="Mathew T."/>
            <person name="Ngo R."/>
            <person name="Nguyen L."/>
            <person name="Nguyen N."/>
            <person name="Okwuonu G."/>
            <person name="Ongeri F."/>
            <person name="Pham C."/>
            <person name="Simmons D."/>
            <person name="Wilczek-Boney K."/>
            <person name="Hale W."/>
            <person name="Jakkamsetti A."/>
            <person name="Pham P."/>
            <person name="Ruth R."/>
            <person name="San Lucas F."/>
            <person name="Warren J."/>
            <person name="Zhang J."/>
            <person name="Zhao Z."/>
            <person name="Zhou C."/>
            <person name="Zhu D."/>
            <person name="Lee S."/>
            <person name="Bess C."/>
            <person name="Blankenburg K."/>
            <person name="Forbes L."/>
            <person name="Fu Q."/>
            <person name="Gubbala S."/>
            <person name="Hirani K."/>
            <person name="Jayaseelan J.C."/>
            <person name="Lara F."/>
            <person name="Munidasa M."/>
            <person name="Palculict T."/>
            <person name="Patil S."/>
            <person name="Pu L.-L."/>
            <person name="Saada N."/>
            <person name="Tang L."/>
            <person name="Weissenberger G."/>
            <person name="Zhu Y."/>
            <person name="Hemphill L."/>
            <person name="Shang Y."/>
            <person name="Youmans B."/>
            <person name="Ayvaz T."/>
            <person name="Ross M."/>
            <person name="Santibanez J."/>
            <person name="Aqrawi P."/>
            <person name="Gross S."/>
            <person name="Joshi V."/>
            <person name="Fowler G."/>
            <person name="Nazareth L."/>
            <person name="Reid J."/>
            <person name="Worley K."/>
            <person name="Petrosino J."/>
            <person name="Highlander S."/>
            <person name="Gibbs R."/>
        </authorList>
    </citation>
    <scope>NUCLEOTIDE SEQUENCE [LARGE SCALE GENOMIC DNA]</scope>
    <source>
        <strain evidence="2 3">DSM 15606</strain>
    </source>
</reference>
<gene>
    <name evidence="2" type="ORF">HMPREF9420_2934</name>
</gene>
<keyword evidence="3" id="KW-1185">Reference proteome</keyword>
<organism evidence="2 3">
    <name type="scientific">Segatella salivae DSM 15606</name>
    <dbReference type="NCBI Taxonomy" id="888832"/>
    <lineage>
        <taxon>Bacteria</taxon>
        <taxon>Pseudomonadati</taxon>
        <taxon>Bacteroidota</taxon>
        <taxon>Bacteroidia</taxon>
        <taxon>Bacteroidales</taxon>
        <taxon>Prevotellaceae</taxon>
        <taxon>Segatella</taxon>
    </lineage>
</organism>
<name>E6MTW6_9BACT</name>
<feature type="region of interest" description="Disordered" evidence="1">
    <location>
        <begin position="40"/>
        <end position="72"/>
    </location>
</feature>
<feature type="non-terminal residue" evidence="2">
    <location>
        <position position="1"/>
    </location>
</feature>
<protein>
    <submittedName>
        <fullName evidence="2">Uncharacterized protein</fullName>
    </submittedName>
</protein>
<dbReference type="HOGENOM" id="CLU_2728292_0_0_10"/>
<dbReference type="AlphaFoldDB" id="E6MTW6"/>
<evidence type="ECO:0000313" key="2">
    <source>
        <dbReference type="EMBL" id="EFV02925.1"/>
    </source>
</evidence>
<dbReference type="Proteomes" id="UP000003874">
    <property type="component" value="Unassembled WGS sequence"/>
</dbReference>
<comment type="caution">
    <text evidence="2">The sequence shown here is derived from an EMBL/GenBank/DDBJ whole genome shotgun (WGS) entry which is preliminary data.</text>
</comment>
<accession>E6MTW6</accession>
<dbReference type="EMBL" id="AEQO01000254">
    <property type="protein sequence ID" value="EFV02925.1"/>
    <property type="molecule type" value="Genomic_DNA"/>
</dbReference>
<evidence type="ECO:0000313" key="3">
    <source>
        <dbReference type="Proteomes" id="UP000003874"/>
    </source>
</evidence>
<sequence>TAIFINKRFAHAPNHSGNDFRPARKCQTTWETTFARRGNAKPLGKRLSPGAEMPNHSGMTFAMRGNAKLLGK</sequence>